<dbReference type="InterPro" id="IPR038717">
    <property type="entry name" value="Tc1-like_DDE_dom"/>
</dbReference>
<comment type="caution">
    <text evidence="3">The sequence shown here is derived from an EMBL/GenBank/DDBJ whole genome shotgun (WGS) entry which is preliminary data.</text>
</comment>
<dbReference type="EMBL" id="JBGOSP010000106">
    <property type="protein sequence ID" value="MFA3843912.1"/>
    <property type="molecule type" value="Genomic_DNA"/>
</dbReference>
<dbReference type="Pfam" id="PF13358">
    <property type="entry name" value="DDE_3"/>
    <property type="match status" value="1"/>
</dbReference>
<organism evidence="3 4">
    <name type="scientific">Streptomyces aureus</name>
    <dbReference type="NCBI Taxonomy" id="193461"/>
    <lineage>
        <taxon>Bacteria</taxon>
        <taxon>Bacillati</taxon>
        <taxon>Actinomycetota</taxon>
        <taxon>Actinomycetes</taxon>
        <taxon>Kitasatosporales</taxon>
        <taxon>Streptomycetaceae</taxon>
        <taxon>Streptomyces</taxon>
    </lineage>
</organism>
<feature type="region of interest" description="Disordered" evidence="1">
    <location>
        <begin position="1"/>
        <end position="23"/>
    </location>
</feature>
<gene>
    <name evidence="3" type="ORF">ACEG43_48985</name>
</gene>
<dbReference type="NCBIfam" id="NF033545">
    <property type="entry name" value="transpos_IS630"/>
    <property type="match status" value="1"/>
</dbReference>
<evidence type="ECO:0000313" key="4">
    <source>
        <dbReference type="Proteomes" id="UP001571476"/>
    </source>
</evidence>
<reference evidence="3 4" key="1">
    <citation type="submission" date="2024-08" db="EMBL/GenBank/DDBJ databases">
        <title>Genome sequence of Streptomyces aureus CACIA-1.46HGO.</title>
        <authorList>
            <person name="Evangelista-Martinez Z."/>
        </authorList>
    </citation>
    <scope>NUCLEOTIDE SEQUENCE [LARGE SCALE GENOMIC DNA]</scope>
    <source>
        <strain evidence="3 4">CACIA-1.46HGO</strain>
    </source>
</reference>
<dbReference type="InterPro" id="IPR047655">
    <property type="entry name" value="Transpos_IS630-like"/>
</dbReference>
<feature type="domain" description="Tc1-like transposase DDE" evidence="2">
    <location>
        <begin position="71"/>
        <end position="222"/>
    </location>
</feature>
<sequence length="264" mass="30036">MVPALAGEACRTGRGHPEPGSLHHRADLKKTELRPHLKKCWTIPPKANAQFAARMEDVLAIYARPYDPARPLVCMDEKPYQLLGHARAPVPARPGQDARQDSEYIRNGTCSIFCWVEPLAGWRRVQALPRRTRTDWAGQVEQLLTVNYPDADTVVLVMDNLNTHTIASLYEAFTPDKAFALAQRLEIHHTPKHGSWLNIAEIELSALTRQCLDRRIDDLNTLNTELTAWQNATNTDQRQVNWQFTTHDARTKLNRSGFDRDSRS</sequence>
<keyword evidence="4" id="KW-1185">Reference proteome</keyword>
<dbReference type="RefSeq" id="WP_372567681.1">
    <property type="nucleotide sequence ID" value="NZ_JBGOSP010000106.1"/>
</dbReference>
<evidence type="ECO:0000259" key="2">
    <source>
        <dbReference type="Pfam" id="PF13358"/>
    </source>
</evidence>
<accession>A0ABV4SZV8</accession>
<dbReference type="Proteomes" id="UP001571476">
    <property type="component" value="Unassembled WGS sequence"/>
</dbReference>
<protein>
    <submittedName>
        <fullName evidence="3">IS630 family transposase</fullName>
    </submittedName>
</protein>
<proteinExistence type="predicted"/>
<name>A0ABV4SZV8_9ACTN</name>
<evidence type="ECO:0000256" key="1">
    <source>
        <dbReference type="SAM" id="MobiDB-lite"/>
    </source>
</evidence>
<evidence type="ECO:0000313" key="3">
    <source>
        <dbReference type="EMBL" id="MFA3843912.1"/>
    </source>
</evidence>